<dbReference type="InterPro" id="IPR018483">
    <property type="entry name" value="Carb_kinase_FGGY_CS"/>
</dbReference>
<dbReference type="Proteomes" id="UP000520814">
    <property type="component" value="Unassembled WGS sequence"/>
</dbReference>
<dbReference type="Pfam" id="PF00370">
    <property type="entry name" value="FGGY_N"/>
    <property type="match status" value="1"/>
</dbReference>
<comment type="caution">
    <text evidence="12">The sequence shown here is derived from an EMBL/GenBank/DDBJ whole genome shotgun (WGS) entry which is preliminary data.</text>
</comment>
<evidence type="ECO:0000256" key="3">
    <source>
        <dbReference type="ARBA" id="ARBA00022679"/>
    </source>
</evidence>
<dbReference type="InterPro" id="IPR006000">
    <property type="entry name" value="Xylulokinase"/>
</dbReference>
<dbReference type="GO" id="GO:0042732">
    <property type="term" value="P:D-xylose metabolic process"/>
    <property type="evidence" value="ECO:0007669"/>
    <property type="project" value="UniProtKB-KW"/>
</dbReference>
<name>A0A7W9SQX5_ARMRO</name>
<feature type="binding site" evidence="8">
    <location>
        <begin position="82"/>
        <end position="83"/>
    </location>
    <ligand>
        <name>substrate</name>
    </ligand>
</feature>
<dbReference type="InterPro" id="IPR000577">
    <property type="entry name" value="Carb_kinase_FGGY"/>
</dbReference>
<dbReference type="PIRSF" id="PIRSF000538">
    <property type="entry name" value="GlpK"/>
    <property type="match status" value="1"/>
</dbReference>
<comment type="similarity">
    <text evidence="1 8 9">Belongs to the FGGY kinase family.</text>
</comment>
<evidence type="ECO:0000259" key="10">
    <source>
        <dbReference type="Pfam" id="PF00370"/>
    </source>
</evidence>
<keyword evidence="2 8" id="KW-0859">Xylose metabolism</keyword>
<evidence type="ECO:0000256" key="5">
    <source>
        <dbReference type="ARBA" id="ARBA00022777"/>
    </source>
</evidence>
<organism evidence="12 13">
    <name type="scientific">Armatimonas rosea</name>
    <dbReference type="NCBI Taxonomy" id="685828"/>
    <lineage>
        <taxon>Bacteria</taxon>
        <taxon>Bacillati</taxon>
        <taxon>Armatimonadota</taxon>
        <taxon>Armatimonadia</taxon>
        <taxon>Armatimonadales</taxon>
        <taxon>Armatimonadaceae</taxon>
        <taxon>Armatimonas</taxon>
    </lineage>
</organism>
<dbReference type="GO" id="GO:0004856">
    <property type="term" value="F:D-xylulokinase activity"/>
    <property type="evidence" value="ECO:0007669"/>
    <property type="project" value="UniProtKB-UniRule"/>
</dbReference>
<evidence type="ECO:0000256" key="8">
    <source>
        <dbReference type="HAMAP-Rule" id="MF_02220"/>
    </source>
</evidence>
<reference evidence="12 13" key="1">
    <citation type="submission" date="2020-08" db="EMBL/GenBank/DDBJ databases">
        <title>Genomic Encyclopedia of Type Strains, Phase IV (KMG-IV): sequencing the most valuable type-strain genomes for metagenomic binning, comparative biology and taxonomic classification.</title>
        <authorList>
            <person name="Goeker M."/>
        </authorList>
    </citation>
    <scope>NUCLEOTIDE SEQUENCE [LARGE SCALE GENOMIC DNA]</scope>
    <source>
        <strain evidence="12 13">DSM 23562</strain>
    </source>
</reference>
<dbReference type="GO" id="GO:0005524">
    <property type="term" value="F:ATP binding"/>
    <property type="evidence" value="ECO:0007669"/>
    <property type="project" value="UniProtKB-UniRule"/>
</dbReference>
<keyword evidence="13" id="KW-1185">Reference proteome</keyword>
<evidence type="ECO:0000256" key="2">
    <source>
        <dbReference type="ARBA" id="ARBA00022629"/>
    </source>
</evidence>
<keyword evidence="6 8" id="KW-0067">ATP-binding</keyword>
<comment type="catalytic activity">
    <reaction evidence="8 9">
        <text>D-xylulose + ATP = D-xylulose 5-phosphate + ADP + H(+)</text>
        <dbReference type="Rhea" id="RHEA:10964"/>
        <dbReference type="ChEBI" id="CHEBI:15378"/>
        <dbReference type="ChEBI" id="CHEBI:17140"/>
        <dbReference type="ChEBI" id="CHEBI:30616"/>
        <dbReference type="ChEBI" id="CHEBI:57737"/>
        <dbReference type="ChEBI" id="CHEBI:456216"/>
        <dbReference type="EC" id="2.7.1.17"/>
    </reaction>
</comment>
<evidence type="ECO:0000256" key="7">
    <source>
        <dbReference type="ARBA" id="ARBA00023277"/>
    </source>
</evidence>
<dbReference type="Pfam" id="PF02782">
    <property type="entry name" value="FGGY_C"/>
    <property type="match status" value="1"/>
</dbReference>
<accession>A0A7W9SQX5</accession>
<evidence type="ECO:0000259" key="11">
    <source>
        <dbReference type="Pfam" id="PF02782"/>
    </source>
</evidence>
<evidence type="ECO:0000256" key="1">
    <source>
        <dbReference type="ARBA" id="ARBA00009156"/>
    </source>
</evidence>
<keyword evidence="7 8" id="KW-0119">Carbohydrate metabolism</keyword>
<dbReference type="PROSITE" id="PS00933">
    <property type="entry name" value="FGGY_KINASES_1"/>
    <property type="match status" value="1"/>
</dbReference>
<dbReference type="EC" id="2.7.1.17" evidence="8 9"/>
<feature type="domain" description="Carbohydrate kinase FGGY N-terminal" evidence="10">
    <location>
        <begin position="3"/>
        <end position="249"/>
    </location>
</feature>
<dbReference type="HAMAP" id="MF_02220">
    <property type="entry name" value="XylB"/>
    <property type="match status" value="1"/>
</dbReference>
<dbReference type="NCBIfam" id="TIGR01312">
    <property type="entry name" value="XylB"/>
    <property type="match status" value="1"/>
</dbReference>
<keyword evidence="5 8" id="KW-0418">Kinase</keyword>
<dbReference type="PANTHER" id="PTHR43095:SF5">
    <property type="entry name" value="XYLULOSE KINASE"/>
    <property type="match status" value="1"/>
</dbReference>
<feature type="domain" description="Carbohydrate kinase FGGY C-terminal" evidence="11">
    <location>
        <begin position="259"/>
        <end position="439"/>
    </location>
</feature>
<evidence type="ECO:0000256" key="6">
    <source>
        <dbReference type="ARBA" id="ARBA00022840"/>
    </source>
</evidence>
<evidence type="ECO:0000256" key="9">
    <source>
        <dbReference type="RuleBase" id="RU364073"/>
    </source>
</evidence>
<dbReference type="RefSeq" id="WP_184195793.1">
    <property type="nucleotide sequence ID" value="NZ_JACHGW010000002.1"/>
</dbReference>
<dbReference type="Gene3D" id="3.30.420.40">
    <property type="match status" value="2"/>
</dbReference>
<keyword evidence="3 8" id="KW-0808">Transferase</keyword>
<keyword evidence="4 8" id="KW-0547">Nucleotide-binding</keyword>
<dbReference type="InterPro" id="IPR018484">
    <property type="entry name" value="FGGY_N"/>
</dbReference>
<evidence type="ECO:0000256" key="4">
    <source>
        <dbReference type="ARBA" id="ARBA00022741"/>
    </source>
</evidence>
<gene>
    <name evidence="8 9" type="primary">xylB</name>
    <name evidence="12" type="ORF">HNQ39_002365</name>
</gene>
<evidence type="ECO:0000313" key="12">
    <source>
        <dbReference type="EMBL" id="MBB6050574.1"/>
    </source>
</evidence>
<dbReference type="GO" id="GO:0005998">
    <property type="term" value="P:xylulose catabolic process"/>
    <property type="evidence" value="ECO:0007669"/>
    <property type="project" value="UniProtKB-UniRule"/>
</dbReference>
<proteinExistence type="inferred from homology"/>
<evidence type="ECO:0000313" key="13">
    <source>
        <dbReference type="Proteomes" id="UP000520814"/>
    </source>
</evidence>
<feature type="site" description="Important for activity" evidence="8">
    <location>
        <position position="8"/>
    </location>
</feature>
<dbReference type="InterPro" id="IPR018485">
    <property type="entry name" value="FGGY_C"/>
</dbReference>
<dbReference type="SUPFAM" id="SSF53067">
    <property type="entry name" value="Actin-like ATPase domain"/>
    <property type="match status" value="2"/>
</dbReference>
<feature type="active site" description="Proton acceptor" evidence="8">
    <location>
        <position position="242"/>
    </location>
</feature>
<sequence length="497" mass="52071">MALYLGLDTGTSGTKAVLIDESGRLLASDLQEYGLSTPRPQWAEQHPDTDWWEAAVKAIQGVLAKAGKSGAEVAGVGLTGQMHGSVFLDKSLKVLRPALLWCDSRTGAECAEITEALGGAEGCFEILGQPVFTSFTAPKIVWLRKNEPAVYEKVAQVLLPKDYIRFKLTGELAAEVSDASGTSLFDVRKRTWSKEALAKLGIPSEWLPRVVESPEQTGVISAEAAALTGLKAGTPVVGGGGDQAAGAVGCGVVSTGQVVSSLGTSGVVFAHSDTAAIDPQMRVQTFCHAVPGTWGQMGCVISAGGSLRWYRDTFAAGTSYNDITAGAATAPAGCEGLLYLPYLAGERNPYFDPDARGVFFGATLRSTKGAVLEGVSYAFKDLFTLFAEMGVPVSEIRASGGGAKSPFWLQLMADVIEKKHVLLTIDEGPALGAALLAAVGTGAYASVPEACAATVSTRPGAEPDATQSAVYNRYYPTYRALYPALQESFAQVARLPL</sequence>
<dbReference type="EMBL" id="JACHGW010000002">
    <property type="protein sequence ID" value="MBB6050574.1"/>
    <property type="molecule type" value="Genomic_DNA"/>
</dbReference>
<comment type="function">
    <text evidence="8">Catalyzes the phosphorylation of D-xylulose to D-xylulose 5-phosphate.</text>
</comment>
<dbReference type="AlphaFoldDB" id="A0A7W9SQX5"/>
<protein>
    <recommendedName>
        <fullName evidence="8 9">Xylulose kinase</fullName>
        <shortName evidence="8 9">Xylulokinase</shortName>
        <ecNumber evidence="8 9">2.7.1.17</ecNumber>
    </recommendedName>
</protein>
<dbReference type="InterPro" id="IPR043129">
    <property type="entry name" value="ATPase_NBD"/>
</dbReference>
<dbReference type="PANTHER" id="PTHR43095">
    <property type="entry name" value="SUGAR KINASE"/>
    <property type="match status" value="1"/>
</dbReference>
<dbReference type="InterPro" id="IPR050406">
    <property type="entry name" value="FGGY_Carb_Kinase"/>
</dbReference>
<dbReference type="CDD" id="cd07808">
    <property type="entry name" value="ASKHA_NBD_FGGY_EcXK-like"/>
    <property type="match status" value="1"/>
</dbReference>